<dbReference type="AlphaFoldDB" id="A0A074SBE8"/>
<feature type="region of interest" description="Disordered" evidence="1">
    <location>
        <begin position="111"/>
        <end position="201"/>
    </location>
</feature>
<evidence type="ECO:0000313" key="3">
    <source>
        <dbReference type="Proteomes" id="UP000027456"/>
    </source>
</evidence>
<gene>
    <name evidence="2" type="ORF">V565_020240</name>
</gene>
<keyword evidence="2" id="KW-0223">Dioxygenase</keyword>
<reference evidence="2 3" key="1">
    <citation type="submission" date="2013-12" db="EMBL/GenBank/DDBJ databases">
        <authorList>
            <person name="Cubeta M."/>
            <person name="Pakala S."/>
            <person name="Fedorova N."/>
            <person name="Thomas E."/>
            <person name="Dean R."/>
            <person name="Jabaji S."/>
            <person name="Neate S."/>
            <person name="Toda T."/>
            <person name="Tavantzis S."/>
            <person name="Vilgalys R."/>
            <person name="Bharathan N."/>
            <person name="Pakala S."/>
            <person name="Losada L.S."/>
            <person name="Zafar N."/>
            <person name="Nierman W."/>
        </authorList>
    </citation>
    <scope>NUCLEOTIDE SEQUENCE [LARGE SCALE GENOMIC DNA]</scope>
    <source>
        <strain evidence="2 3">123E</strain>
    </source>
</reference>
<proteinExistence type="predicted"/>
<sequence>MMAELGAEFVGRTATRISFNIISSTTMHLSQACRPTVISPASALRLVRLLRSSSGVPDQAGKPRQAPLALDLDGISLSRNTDPVARGKNFNPTLKDLGRTAGHVDQLLSTRLQRRLPESQRQPQVQANESRTPRPRQNERSFTPRSPNSRPGLARSNRAGAPRNTGRPSRSRGPIGKMDQAQATEPDVPLTPAELPPKRHNYTDLTALTTRPPSLSTKRGAHPSDPVQRIRETVGGDYSQWMPKEDIAAAGNEDVTAIARARLALAFNPTILPKDRKKLIDTTQMLLSKGRPSGSAASA</sequence>
<dbReference type="HOGENOM" id="CLU_931122_0_0_1"/>
<feature type="compositionally biased region" description="Polar residues" evidence="1">
    <location>
        <begin position="208"/>
        <end position="217"/>
    </location>
</feature>
<keyword evidence="3" id="KW-1185">Reference proteome</keyword>
<feature type="compositionally biased region" description="Polar residues" evidence="1">
    <location>
        <begin position="119"/>
        <end position="130"/>
    </location>
</feature>
<feature type="region of interest" description="Disordered" evidence="1">
    <location>
        <begin position="79"/>
        <end position="98"/>
    </location>
</feature>
<accession>A0A074SBE8</accession>
<dbReference type="EMBL" id="AZST01000034">
    <property type="protein sequence ID" value="KEP54218.1"/>
    <property type="molecule type" value="Genomic_DNA"/>
</dbReference>
<name>A0A074SBE8_9AGAM</name>
<evidence type="ECO:0000313" key="2">
    <source>
        <dbReference type="EMBL" id="KEP54218.1"/>
    </source>
</evidence>
<dbReference type="GO" id="GO:0051213">
    <property type="term" value="F:dioxygenase activity"/>
    <property type="evidence" value="ECO:0007669"/>
    <property type="project" value="UniProtKB-KW"/>
</dbReference>
<comment type="caution">
    <text evidence="2">The sequence shown here is derived from an EMBL/GenBank/DDBJ whole genome shotgun (WGS) entry which is preliminary data.</text>
</comment>
<feature type="region of interest" description="Disordered" evidence="1">
    <location>
        <begin position="208"/>
        <end position="227"/>
    </location>
</feature>
<dbReference type="Proteomes" id="UP000027456">
    <property type="component" value="Unassembled WGS sequence"/>
</dbReference>
<evidence type="ECO:0000256" key="1">
    <source>
        <dbReference type="SAM" id="MobiDB-lite"/>
    </source>
</evidence>
<dbReference type="OrthoDB" id="3210398at2759"/>
<keyword evidence="2" id="KW-0560">Oxidoreductase</keyword>
<protein>
    <submittedName>
        <fullName evidence="2">Putative alpha-ketoglutarate-dependent xanthine dioxygenase</fullName>
    </submittedName>
</protein>
<feature type="compositionally biased region" description="Polar residues" evidence="1">
    <location>
        <begin position="140"/>
        <end position="149"/>
    </location>
</feature>
<organism evidence="2 3">
    <name type="scientific">Rhizoctonia solani 123E</name>
    <dbReference type="NCBI Taxonomy" id="1423351"/>
    <lineage>
        <taxon>Eukaryota</taxon>
        <taxon>Fungi</taxon>
        <taxon>Dikarya</taxon>
        <taxon>Basidiomycota</taxon>
        <taxon>Agaricomycotina</taxon>
        <taxon>Agaricomycetes</taxon>
        <taxon>Cantharellales</taxon>
        <taxon>Ceratobasidiaceae</taxon>
        <taxon>Rhizoctonia</taxon>
    </lineage>
</organism>